<protein>
    <submittedName>
        <fullName evidence="2">Uncharacterized protein</fullName>
    </submittedName>
</protein>
<evidence type="ECO:0000313" key="3">
    <source>
        <dbReference type="Proteomes" id="UP000437068"/>
    </source>
</evidence>
<accession>A0A6A4B7G3</accession>
<reference evidence="2 3" key="1">
    <citation type="submission" date="2018-08" db="EMBL/GenBank/DDBJ databases">
        <title>Genomic investigation of the strawberry pathogen Phytophthora fragariae indicates pathogenicity is determined by transcriptional variation in three key races.</title>
        <authorList>
            <person name="Adams T.M."/>
            <person name="Armitage A.D."/>
            <person name="Sobczyk M.K."/>
            <person name="Bates H.J."/>
            <person name="Dunwell J.M."/>
            <person name="Nellist C.F."/>
            <person name="Harrison R.J."/>
        </authorList>
    </citation>
    <scope>NUCLEOTIDE SEQUENCE [LARGE SCALE GENOMIC DNA]</scope>
    <source>
        <strain evidence="2 3">A4</strain>
    </source>
</reference>
<name>A0A6A4B7G3_9STRA</name>
<dbReference type="AlphaFoldDB" id="A0A6A4B7G3"/>
<organism evidence="2 3">
    <name type="scientific">Phytophthora fragariae</name>
    <dbReference type="NCBI Taxonomy" id="53985"/>
    <lineage>
        <taxon>Eukaryota</taxon>
        <taxon>Sar</taxon>
        <taxon>Stramenopiles</taxon>
        <taxon>Oomycota</taxon>
        <taxon>Peronosporomycetes</taxon>
        <taxon>Peronosporales</taxon>
        <taxon>Peronosporaceae</taxon>
        <taxon>Phytophthora</taxon>
    </lineage>
</organism>
<sequence length="239" mass="26070">MPLHATMPRKAKKTKFNEEAENLAAILSSGNDEDAILADQTDFWKDFRARVDENDAAIGLEALDHLAMAILQGDESAALSGTVSLLPLPDAMQAGVAPFHVLFNPEAASLPASSKRPALHSAGKSKAPPAKKQRMAPKKVIYSFNLPGSTSAQIKLDLAAIVQVTASRGLAPFRIAYAWVGQRCWYNLKKHPELHLQYYRTWMCHPSIVLRLRVVCANKELGGTAQAQAPSHDDPELLL</sequence>
<dbReference type="EMBL" id="QXGE01005222">
    <property type="protein sequence ID" value="KAE9268135.1"/>
    <property type="molecule type" value="Genomic_DNA"/>
</dbReference>
<evidence type="ECO:0000256" key="1">
    <source>
        <dbReference type="SAM" id="MobiDB-lite"/>
    </source>
</evidence>
<evidence type="ECO:0000313" key="2">
    <source>
        <dbReference type="EMBL" id="KAE9268135.1"/>
    </source>
</evidence>
<dbReference type="Proteomes" id="UP000437068">
    <property type="component" value="Unassembled WGS sequence"/>
</dbReference>
<comment type="caution">
    <text evidence="2">The sequence shown here is derived from an EMBL/GenBank/DDBJ whole genome shotgun (WGS) entry which is preliminary data.</text>
</comment>
<feature type="non-terminal residue" evidence="2">
    <location>
        <position position="239"/>
    </location>
</feature>
<proteinExistence type="predicted"/>
<gene>
    <name evidence="2" type="ORF">PF001_g29780</name>
</gene>
<feature type="region of interest" description="Disordered" evidence="1">
    <location>
        <begin position="114"/>
        <end position="134"/>
    </location>
</feature>